<feature type="transmembrane region" description="Helical" evidence="5">
    <location>
        <begin position="280"/>
        <end position="305"/>
    </location>
</feature>
<keyword evidence="4 5" id="KW-0472">Membrane</keyword>
<feature type="transmembrane region" description="Helical" evidence="5">
    <location>
        <begin position="326"/>
        <end position="349"/>
    </location>
</feature>
<feature type="transmembrane region" description="Helical" evidence="5">
    <location>
        <begin position="237"/>
        <end position="260"/>
    </location>
</feature>
<dbReference type="GO" id="GO:0016020">
    <property type="term" value="C:membrane"/>
    <property type="evidence" value="ECO:0007669"/>
    <property type="project" value="UniProtKB-SubCell"/>
</dbReference>
<dbReference type="STRING" id="663278.Ethha_0175"/>
<dbReference type="KEGG" id="eha:Ethha_0175"/>
<dbReference type="PANTHER" id="PTHR43471:SF3">
    <property type="entry name" value="ABC TRANSPORTER PERMEASE PROTEIN NATB"/>
    <property type="match status" value="1"/>
</dbReference>
<feature type="transmembrane region" description="Helical" evidence="5">
    <location>
        <begin position="185"/>
        <end position="207"/>
    </location>
</feature>
<dbReference type="Pfam" id="PF12698">
    <property type="entry name" value="ABC2_membrane_3"/>
    <property type="match status" value="1"/>
</dbReference>
<dbReference type="eggNOG" id="COG1668">
    <property type="taxonomic scope" value="Bacteria"/>
</dbReference>
<feature type="transmembrane region" description="Helical" evidence="5">
    <location>
        <begin position="21"/>
        <end position="42"/>
    </location>
</feature>
<dbReference type="EMBL" id="CP002400">
    <property type="protein sequence ID" value="ADU25762.1"/>
    <property type="molecule type" value="Genomic_DNA"/>
</dbReference>
<proteinExistence type="predicted"/>
<dbReference type="RefSeq" id="WP_013484143.1">
    <property type="nucleotide sequence ID" value="NC_014828.1"/>
</dbReference>
<name>E6U6M9_ETHHY</name>
<dbReference type="InterPro" id="IPR013525">
    <property type="entry name" value="ABC2_TM"/>
</dbReference>
<evidence type="ECO:0000256" key="2">
    <source>
        <dbReference type="ARBA" id="ARBA00022692"/>
    </source>
</evidence>
<feature type="domain" description="ABC-2 type transporter transmembrane" evidence="6">
    <location>
        <begin position="19"/>
        <end position="388"/>
    </location>
</feature>
<keyword evidence="2 5" id="KW-0812">Transmembrane</keyword>
<evidence type="ECO:0000313" key="8">
    <source>
        <dbReference type="Proteomes" id="UP000001551"/>
    </source>
</evidence>
<evidence type="ECO:0000256" key="5">
    <source>
        <dbReference type="SAM" id="Phobius"/>
    </source>
</evidence>
<comment type="subcellular location">
    <subcellularLocation>
        <location evidence="1">Membrane</location>
        <topology evidence="1">Multi-pass membrane protein</topology>
    </subcellularLocation>
</comment>
<gene>
    <name evidence="7" type="ordered locus">Ethha_0175</name>
</gene>
<protein>
    <submittedName>
        <fullName evidence="7">ABC-type Na+ efflux pump permease component-like protein</fullName>
    </submittedName>
</protein>
<accession>E6U6M9</accession>
<evidence type="ECO:0000256" key="4">
    <source>
        <dbReference type="ARBA" id="ARBA00023136"/>
    </source>
</evidence>
<dbReference type="PANTHER" id="PTHR43471">
    <property type="entry name" value="ABC TRANSPORTER PERMEASE"/>
    <property type="match status" value="1"/>
</dbReference>
<evidence type="ECO:0000313" key="7">
    <source>
        <dbReference type="EMBL" id="ADU25762.1"/>
    </source>
</evidence>
<dbReference type="Proteomes" id="UP000001551">
    <property type="component" value="Chromosome"/>
</dbReference>
<dbReference type="GO" id="GO:0140359">
    <property type="term" value="F:ABC-type transporter activity"/>
    <property type="evidence" value="ECO:0007669"/>
    <property type="project" value="InterPro"/>
</dbReference>
<keyword evidence="3 5" id="KW-1133">Transmembrane helix</keyword>
<organism evidence="7 8">
    <name type="scientific">Ethanoligenens harbinense (strain DSM 18485 / JCM 12961 / CGMCC 1.5033 / YUAN-3)</name>
    <dbReference type="NCBI Taxonomy" id="663278"/>
    <lineage>
        <taxon>Bacteria</taxon>
        <taxon>Bacillati</taxon>
        <taxon>Bacillota</taxon>
        <taxon>Clostridia</taxon>
        <taxon>Eubacteriales</taxon>
        <taxon>Oscillospiraceae</taxon>
        <taxon>Ethanoligenens</taxon>
    </lineage>
</organism>
<evidence type="ECO:0000256" key="1">
    <source>
        <dbReference type="ARBA" id="ARBA00004141"/>
    </source>
</evidence>
<dbReference type="HOGENOM" id="CLU_046841_2_0_9"/>
<feature type="transmembrane region" description="Helical" evidence="5">
    <location>
        <begin position="369"/>
        <end position="392"/>
    </location>
</feature>
<evidence type="ECO:0000256" key="3">
    <source>
        <dbReference type="ARBA" id="ARBA00022989"/>
    </source>
</evidence>
<reference evidence="7 8" key="1">
    <citation type="submission" date="2010-12" db="EMBL/GenBank/DDBJ databases">
        <title>Complete sequence of Ethanoligenens harbinense YUAN-3.</title>
        <authorList>
            <person name="Lucas S."/>
            <person name="Copeland A."/>
            <person name="Lapidus A."/>
            <person name="Cheng J.-F."/>
            <person name="Bruce D."/>
            <person name="Goodwin L."/>
            <person name="Pitluck S."/>
            <person name="Chertkov O."/>
            <person name="Misra M."/>
            <person name="Detter J.C."/>
            <person name="Han C."/>
            <person name="Tapia R."/>
            <person name="Land M."/>
            <person name="Hauser L."/>
            <person name="Jeffries C."/>
            <person name="Kyrpides N."/>
            <person name="Ivanova N."/>
            <person name="Mikhailova N."/>
            <person name="Wang A."/>
            <person name="Mouttaki H."/>
            <person name="He Z."/>
            <person name="Zhou J."/>
            <person name="Hemme C.L."/>
            <person name="Woyke T."/>
        </authorList>
    </citation>
    <scope>NUCLEOTIDE SEQUENCE [LARGE SCALE GENOMIC DNA]</scope>
    <source>
        <strain evidence="8">DSM 18485 / JCM 12961 / CGMCC 1.5033 / YUAN-3</strain>
    </source>
</reference>
<dbReference type="AlphaFoldDB" id="E6U6M9"/>
<evidence type="ECO:0000259" key="6">
    <source>
        <dbReference type="Pfam" id="PF12698"/>
    </source>
</evidence>
<keyword evidence="8" id="KW-1185">Reference proteome</keyword>
<sequence>MKNIGTIFRFTFREQARKKSYVIVTVLLMLVAAALVALPVLIPQWQSGKANGKASRSVVYFDDKTTATIDPAALQQALPAYTVKTVPDGQLDALRKNILAGKEESGAVMAVYQETDDTNRASLSYYERSRDSGPGADELAEIIRNLRMEHLLRRAGLGPQEADYILQAVPATTQTGDHSDNMTGFIPAIAVCILLFIAIFTYGIWVATSIASEKTSRVLEVLITSTKPSAIIVGKSLAMGALGLLQLLLILGAGAVSYMAVGGASKLAVLSFASFTPGAFALLFVYFVLGFSLYAMLSAVAGASVSNADDLRSAMQPITILGMLSFYLAYGSFMAPGTPLSLVASFIPFSAPFAMPARLMMAGVPWWQIVLSLLLLAGTTWGMGALSIRLYASAVLHYGKQLKLKDLFRMAGHAK</sequence>